<gene>
    <name evidence="1" type="ORF">PSYJA_43606</name>
</gene>
<evidence type="ECO:0000313" key="2">
    <source>
        <dbReference type="Proteomes" id="UP000004471"/>
    </source>
</evidence>
<dbReference type="AlphaFoldDB" id="F3FZA2"/>
<feature type="non-terminal residue" evidence="1">
    <location>
        <position position="44"/>
    </location>
</feature>
<feature type="non-terminal residue" evidence="1">
    <location>
        <position position="1"/>
    </location>
</feature>
<reference evidence="1 2" key="1">
    <citation type="journal article" date="2011" name="PLoS Pathog.">
        <title>Dynamic evolution of pathogenicity revealed by sequencing and comparative genomics of 19 Pseudomonas syringae isolates.</title>
        <authorList>
            <person name="Baltrus D.A."/>
            <person name="Nishimura M.T."/>
            <person name="Romanchuk A."/>
            <person name="Chang J.H."/>
            <person name="Mukhtar M.S."/>
            <person name="Cherkis K."/>
            <person name="Roach J."/>
            <person name="Grant S.R."/>
            <person name="Jones C.D."/>
            <person name="Dangl J.L."/>
        </authorList>
    </citation>
    <scope>NUCLEOTIDE SEQUENCE [LARGE SCALE GENOMIC DNA]</scope>
    <source>
        <strain evidence="2">M301072PT</strain>
    </source>
</reference>
<protein>
    <submittedName>
        <fullName evidence="1">Uncharacterized protein</fullName>
    </submittedName>
</protein>
<organism evidence="1 2">
    <name type="scientific">Pseudomonas syringae pv. japonica str. M301072</name>
    <dbReference type="NCBI Taxonomy" id="629262"/>
    <lineage>
        <taxon>Bacteria</taxon>
        <taxon>Pseudomonadati</taxon>
        <taxon>Pseudomonadota</taxon>
        <taxon>Gammaproteobacteria</taxon>
        <taxon>Pseudomonadales</taxon>
        <taxon>Pseudomonadaceae</taxon>
        <taxon>Pseudomonas</taxon>
        <taxon>Pseudomonas syringae</taxon>
    </lineage>
</organism>
<evidence type="ECO:0000313" key="1">
    <source>
        <dbReference type="EMBL" id="EGH35544.1"/>
    </source>
</evidence>
<comment type="caution">
    <text evidence="1">The sequence shown here is derived from an EMBL/GenBank/DDBJ whole genome shotgun (WGS) entry which is preliminary data.</text>
</comment>
<proteinExistence type="predicted"/>
<dbReference type="EMBL" id="AEAH01003748">
    <property type="protein sequence ID" value="EGH35544.1"/>
    <property type="molecule type" value="Genomic_DNA"/>
</dbReference>
<sequence length="44" mass="4688">PQCFLTLMEVVSGLLAPALANRSRDKRVALVVLLTLMTTGFAGL</sequence>
<dbReference type="Proteomes" id="UP000004471">
    <property type="component" value="Unassembled WGS sequence"/>
</dbReference>
<accession>F3FZA2</accession>
<name>F3FZA2_PSESX</name>